<evidence type="ECO:0000313" key="11">
    <source>
        <dbReference type="EMBL" id="GAA3359576.1"/>
    </source>
</evidence>
<dbReference type="InterPro" id="IPR020846">
    <property type="entry name" value="MFS_dom"/>
</dbReference>
<dbReference type="PROSITE" id="PS00217">
    <property type="entry name" value="SUGAR_TRANSPORT_2"/>
    <property type="match status" value="1"/>
</dbReference>
<feature type="transmembrane region" description="Helical" evidence="9">
    <location>
        <begin position="295"/>
        <end position="319"/>
    </location>
</feature>
<evidence type="ECO:0000256" key="8">
    <source>
        <dbReference type="SAM" id="MobiDB-lite"/>
    </source>
</evidence>
<protein>
    <submittedName>
        <fullName evidence="11">Sugar porter family MFS transporter</fullName>
    </submittedName>
</protein>
<keyword evidence="12" id="KW-1185">Reference proteome</keyword>
<feature type="transmembrane region" description="Helical" evidence="9">
    <location>
        <begin position="391"/>
        <end position="415"/>
    </location>
</feature>
<feature type="transmembrane region" description="Helical" evidence="9">
    <location>
        <begin position="427"/>
        <end position="448"/>
    </location>
</feature>
<dbReference type="RefSeq" id="WP_258341362.1">
    <property type="nucleotide sequence ID" value="NZ_BAAAYK010000038.1"/>
</dbReference>
<feature type="transmembrane region" description="Helical" evidence="9">
    <location>
        <begin position="362"/>
        <end position="385"/>
    </location>
</feature>
<name>A0ABP6RRU7_9PSEU</name>
<evidence type="ECO:0000256" key="7">
    <source>
        <dbReference type="RuleBase" id="RU003346"/>
    </source>
</evidence>
<feature type="transmembrane region" description="Helical" evidence="9">
    <location>
        <begin position="98"/>
        <end position="119"/>
    </location>
</feature>
<feature type="compositionally biased region" description="Acidic residues" evidence="8">
    <location>
        <begin position="9"/>
        <end position="21"/>
    </location>
</feature>
<dbReference type="PROSITE" id="PS50850">
    <property type="entry name" value="MFS"/>
    <property type="match status" value="1"/>
</dbReference>
<feature type="transmembrane region" description="Helical" evidence="9">
    <location>
        <begin position="184"/>
        <end position="205"/>
    </location>
</feature>
<organism evidence="11 12">
    <name type="scientific">Saccharopolyspora gregorii</name>
    <dbReference type="NCBI Taxonomy" id="33914"/>
    <lineage>
        <taxon>Bacteria</taxon>
        <taxon>Bacillati</taxon>
        <taxon>Actinomycetota</taxon>
        <taxon>Actinomycetes</taxon>
        <taxon>Pseudonocardiales</taxon>
        <taxon>Pseudonocardiaceae</taxon>
        <taxon>Saccharopolyspora</taxon>
    </lineage>
</organism>
<comment type="subcellular location">
    <subcellularLocation>
        <location evidence="1">Cell membrane</location>
        <topology evidence="1">Multi-pass membrane protein</topology>
    </subcellularLocation>
</comment>
<proteinExistence type="inferred from homology"/>
<dbReference type="EMBL" id="BAAAYK010000038">
    <property type="protein sequence ID" value="GAA3359576.1"/>
    <property type="molecule type" value="Genomic_DNA"/>
</dbReference>
<dbReference type="InterPro" id="IPR005829">
    <property type="entry name" value="Sugar_transporter_CS"/>
</dbReference>
<dbReference type="Gene3D" id="1.20.1250.20">
    <property type="entry name" value="MFS general substrate transporter like domains"/>
    <property type="match status" value="1"/>
</dbReference>
<sequence>MSEQHGGSDDPELAGFDEEPDLSAAERDLRGVPTRTPAGDPIRNVYYVAFVAALGGLLYGYDTGVISGTLIQIAQDFGITESYRLFGATIPGHTIEEVITASILVGAVVGALGAGWFAMRFGRRSTIITVAVIFAVGVVLAGLSPEPLTLIGSRLLLGLAVGGCTQTIPTYIAELSPPERRGGFVTFFNVAIGIGILAAALVNVVFREAGWHWKIMVAVVPAGLLVLGMLRAPESPRWLVHHDHVDAARMVLRWVRPDGPAADREVRGIEHVLQRENEARGGPWSALGEKWLRPALVAGLAVAIFTQITGLEMMIYYTPVILTMVGFSSGFSLWANVGVGVVYVVMTLVGKLVVDRIGRRSLMLTMLPGSAISIALFGLLFLVSGQRPDPWLALALLLAFMFFQAGGIQVVGWLIGSEIYPLRIRPAATGLHAAALWGANLLVTSTALTLVNALTLGGAMLVYAALNVLAWVVVLLRVPETKGRSLETIERSLKRGTFLPEPVRHRS</sequence>
<keyword evidence="5 9" id="KW-1133">Transmembrane helix</keyword>
<reference evidence="12" key="1">
    <citation type="journal article" date="2019" name="Int. J. Syst. Evol. Microbiol.">
        <title>The Global Catalogue of Microorganisms (GCM) 10K type strain sequencing project: providing services to taxonomists for standard genome sequencing and annotation.</title>
        <authorList>
            <consortium name="The Broad Institute Genomics Platform"/>
            <consortium name="The Broad Institute Genome Sequencing Center for Infectious Disease"/>
            <person name="Wu L."/>
            <person name="Ma J."/>
        </authorList>
    </citation>
    <scope>NUCLEOTIDE SEQUENCE [LARGE SCALE GENOMIC DNA]</scope>
    <source>
        <strain evidence="12">JCM 9687</strain>
    </source>
</reference>
<comment type="similarity">
    <text evidence="2 7">Belongs to the major facilitator superfamily. Sugar transporter (TC 2.A.1.1) family.</text>
</comment>
<evidence type="ECO:0000256" key="6">
    <source>
        <dbReference type="ARBA" id="ARBA00023136"/>
    </source>
</evidence>
<comment type="caution">
    <text evidence="11">The sequence shown here is derived from an EMBL/GenBank/DDBJ whole genome shotgun (WGS) entry which is preliminary data.</text>
</comment>
<dbReference type="NCBIfam" id="TIGR00879">
    <property type="entry name" value="SP"/>
    <property type="match status" value="1"/>
</dbReference>
<dbReference type="PRINTS" id="PR00171">
    <property type="entry name" value="SUGRTRNSPORT"/>
</dbReference>
<accession>A0ABP6RRU7</accession>
<keyword evidence="3 7" id="KW-0813">Transport</keyword>
<evidence type="ECO:0000256" key="5">
    <source>
        <dbReference type="ARBA" id="ARBA00022989"/>
    </source>
</evidence>
<evidence type="ECO:0000256" key="9">
    <source>
        <dbReference type="SAM" id="Phobius"/>
    </source>
</evidence>
<dbReference type="PANTHER" id="PTHR48020:SF12">
    <property type="entry name" value="PROTON MYO-INOSITOL COTRANSPORTER"/>
    <property type="match status" value="1"/>
</dbReference>
<dbReference type="Proteomes" id="UP001500483">
    <property type="component" value="Unassembled WGS sequence"/>
</dbReference>
<dbReference type="InterPro" id="IPR003663">
    <property type="entry name" value="Sugar/inositol_transpt"/>
</dbReference>
<keyword evidence="6 9" id="KW-0472">Membrane</keyword>
<feature type="transmembrane region" description="Helical" evidence="9">
    <location>
        <begin position="44"/>
        <end position="61"/>
    </location>
</feature>
<evidence type="ECO:0000256" key="4">
    <source>
        <dbReference type="ARBA" id="ARBA00022692"/>
    </source>
</evidence>
<dbReference type="InterPro" id="IPR050814">
    <property type="entry name" value="Myo-inositol_Transporter"/>
</dbReference>
<evidence type="ECO:0000256" key="1">
    <source>
        <dbReference type="ARBA" id="ARBA00004651"/>
    </source>
</evidence>
<dbReference type="SUPFAM" id="SSF103473">
    <property type="entry name" value="MFS general substrate transporter"/>
    <property type="match status" value="1"/>
</dbReference>
<evidence type="ECO:0000259" key="10">
    <source>
        <dbReference type="PROSITE" id="PS50850"/>
    </source>
</evidence>
<dbReference type="Pfam" id="PF00083">
    <property type="entry name" value="Sugar_tr"/>
    <property type="match status" value="1"/>
</dbReference>
<dbReference type="InterPro" id="IPR036259">
    <property type="entry name" value="MFS_trans_sf"/>
</dbReference>
<keyword evidence="4 9" id="KW-0812">Transmembrane</keyword>
<evidence type="ECO:0000256" key="2">
    <source>
        <dbReference type="ARBA" id="ARBA00010992"/>
    </source>
</evidence>
<dbReference type="InterPro" id="IPR005828">
    <property type="entry name" value="MFS_sugar_transport-like"/>
</dbReference>
<gene>
    <name evidence="11" type="ORF">GCM10020366_36140</name>
</gene>
<feature type="region of interest" description="Disordered" evidence="8">
    <location>
        <begin position="1"/>
        <end position="35"/>
    </location>
</feature>
<evidence type="ECO:0000313" key="12">
    <source>
        <dbReference type="Proteomes" id="UP001500483"/>
    </source>
</evidence>
<feature type="transmembrane region" description="Helical" evidence="9">
    <location>
        <begin position="454"/>
        <end position="476"/>
    </location>
</feature>
<feature type="domain" description="Major facilitator superfamily (MFS) profile" evidence="10">
    <location>
        <begin position="48"/>
        <end position="482"/>
    </location>
</feature>
<feature type="transmembrane region" description="Helical" evidence="9">
    <location>
        <begin position="331"/>
        <end position="350"/>
    </location>
</feature>
<evidence type="ECO:0000256" key="3">
    <source>
        <dbReference type="ARBA" id="ARBA00022448"/>
    </source>
</evidence>
<dbReference type="PANTHER" id="PTHR48020">
    <property type="entry name" value="PROTON MYO-INOSITOL COTRANSPORTER"/>
    <property type="match status" value="1"/>
</dbReference>
<feature type="transmembrane region" description="Helical" evidence="9">
    <location>
        <begin position="126"/>
        <end position="143"/>
    </location>
</feature>